<protein>
    <submittedName>
        <fullName evidence="2">Nephrocystin-3</fullName>
    </submittedName>
</protein>
<proteinExistence type="predicted"/>
<dbReference type="AlphaFoldDB" id="A0A226ENJ5"/>
<dbReference type="InterPro" id="IPR000488">
    <property type="entry name" value="Death_dom"/>
</dbReference>
<accession>A0A226ENJ5</accession>
<comment type="caution">
    <text evidence="2">The sequence shown here is derived from an EMBL/GenBank/DDBJ whole genome shotgun (WGS) entry which is preliminary data.</text>
</comment>
<evidence type="ECO:0000259" key="1">
    <source>
        <dbReference type="PROSITE" id="PS50017"/>
    </source>
</evidence>
<name>A0A226ENJ5_FOLCA</name>
<dbReference type="Pfam" id="PF25000">
    <property type="entry name" value="DUF7779"/>
    <property type="match status" value="1"/>
</dbReference>
<dbReference type="EMBL" id="LNIX01000002">
    <property type="protein sequence ID" value="OXA59202.1"/>
    <property type="molecule type" value="Genomic_DNA"/>
</dbReference>
<sequence length="810" mass="92674">MSELRVPQIVKILLEDDTLLQDWVVFAEILEAPSHRITSLRKQRNLSILTYHELLRELLLDWSSRLGKVATISLLVNLLKENHFVQSSEKLEDLQTISGNNCISSSFVNQNAINWDKQVLFGVQHPVRSFVGREKELKELDDLLTDGISPLAVISGLGGMGKSELVKKFVMITSPERIRVANWVNGDAFETLISSIEEFAKFLHLPITDPWTKKVLSPIALLENIVTLVKPHVESTSGFWLFIIDNVDNVYQEIELIVKLLLPFRQCFIIITSRRRDIFLGESEFIGLQELGDADAVKFVNKSIRIPQLDDDVKKLCKVLQNFPLALSQAVAFIKQQQRISLQGEGYRISHYLAEYNTKGKQLLSQKLQLSDYENTTLIALNVTIEKMRKDHGRCGNIAYYLLELVSLLNPDGITVKHLENLLLQILPVDLYQAIKQDNEMTPVVQLLVIYSLVKVNNFVVTIHRMVQKVTRVRTQEEENGVPPVQLNTRETKILNDLLIHVNPKVNKNTKSEMIHILSIMYHTGKYVYLVRTYSTIPNKVYNQLVILSMFREGYEFAVKFFTLLQNTMGEHSFDTLAMQHTIARSLEHVGEWDKSSQTYEQVYHKMVKYLGKRHEETLVAGSNFSFLLWSLDKFEESFALAKLIHKERCKIYEPGNENIITSNKGMAMGLQSLGRHDEARSLYEDVLKWEISVKGEFSPRAVATRHNLAYGQFLQGNYVGSRKQFETIVKEQGEVMGEMHLSTATSKYWLALNLSELGEQEEALNLMEEVVKVREKGLGDKHPYTVKAVDAIAKIKAKLCEEIELNNNN</sequence>
<dbReference type="OrthoDB" id="1357022at2759"/>
<organism evidence="2 3">
    <name type="scientific">Folsomia candida</name>
    <name type="common">Springtail</name>
    <dbReference type="NCBI Taxonomy" id="158441"/>
    <lineage>
        <taxon>Eukaryota</taxon>
        <taxon>Metazoa</taxon>
        <taxon>Ecdysozoa</taxon>
        <taxon>Arthropoda</taxon>
        <taxon>Hexapoda</taxon>
        <taxon>Collembola</taxon>
        <taxon>Entomobryomorpha</taxon>
        <taxon>Isotomoidea</taxon>
        <taxon>Isotomidae</taxon>
        <taxon>Proisotominae</taxon>
        <taxon>Folsomia</taxon>
    </lineage>
</organism>
<evidence type="ECO:0000313" key="3">
    <source>
        <dbReference type="Proteomes" id="UP000198287"/>
    </source>
</evidence>
<dbReference type="SUPFAM" id="SSF48452">
    <property type="entry name" value="TPR-like"/>
    <property type="match status" value="1"/>
</dbReference>
<dbReference type="InterPro" id="IPR056681">
    <property type="entry name" value="DUF7779"/>
</dbReference>
<dbReference type="STRING" id="158441.A0A226ENJ5"/>
<dbReference type="PROSITE" id="PS50017">
    <property type="entry name" value="DEATH_DOMAIN"/>
    <property type="match status" value="1"/>
</dbReference>
<dbReference type="Gene3D" id="1.25.40.10">
    <property type="entry name" value="Tetratricopeptide repeat domain"/>
    <property type="match status" value="2"/>
</dbReference>
<dbReference type="Pfam" id="PF13374">
    <property type="entry name" value="TPR_10"/>
    <property type="match status" value="1"/>
</dbReference>
<feature type="domain" description="Death" evidence="1">
    <location>
        <begin position="22"/>
        <end position="95"/>
    </location>
</feature>
<dbReference type="Gene3D" id="3.40.50.300">
    <property type="entry name" value="P-loop containing nucleotide triphosphate hydrolases"/>
    <property type="match status" value="1"/>
</dbReference>
<dbReference type="OMA" id="IWWITAD"/>
<dbReference type="PANTHER" id="PTHR46082">
    <property type="entry name" value="ATP/GTP-BINDING PROTEIN-RELATED"/>
    <property type="match status" value="1"/>
</dbReference>
<gene>
    <name evidence="2" type="ORF">Fcan01_04699</name>
</gene>
<dbReference type="SUPFAM" id="SSF52540">
    <property type="entry name" value="P-loop containing nucleoside triphosphate hydrolases"/>
    <property type="match status" value="1"/>
</dbReference>
<dbReference type="GO" id="GO:0007165">
    <property type="term" value="P:signal transduction"/>
    <property type="evidence" value="ECO:0007669"/>
    <property type="project" value="InterPro"/>
</dbReference>
<dbReference type="InterPro" id="IPR053137">
    <property type="entry name" value="NLR-like"/>
</dbReference>
<dbReference type="InterPro" id="IPR011990">
    <property type="entry name" value="TPR-like_helical_dom_sf"/>
</dbReference>
<reference evidence="2 3" key="1">
    <citation type="submission" date="2015-12" db="EMBL/GenBank/DDBJ databases">
        <title>The genome of Folsomia candida.</title>
        <authorList>
            <person name="Faddeeva A."/>
            <person name="Derks M.F."/>
            <person name="Anvar Y."/>
            <person name="Smit S."/>
            <person name="Van Straalen N."/>
            <person name="Roelofs D."/>
        </authorList>
    </citation>
    <scope>NUCLEOTIDE SEQUENCE [LARGE SCALE GENOMIC DNA]</scope>
    <source>
        <strain evidence="2 3">VU population</strain>
        <tissue evidence="2">Whole body</tissue>
    </source>
</reference>
<dbReference type="InterPro" id="IPR027417">
    <property type="entry name" value="P-loop_NTPase"/>
</dbReference>
<dbReference type="Proteomes" id="UP000198287">
    <property type="component" value="Unassembled WGS sequence"/>
</dbReference>
<keyword evidence="3" id="KW-1185">Reference proteome</keyword>
<evidence type="ECO:0000313" key="2">
    <source>
        <dbReference type="EMBL" id="OXA59202.1"/>
    </source>
</evidence>
<dbReference type="PANTHER" id="PTHR46082:SF6">
    <property type="entry name" value="AAA+ ATPASE DOMAIN-CONTAINING PROTEIN-RELATED"/>
    <property type="match status" value="1"/>
</dbReference>